<evidence type="ECO:0000256" key="4">
    <source>
        <dbReference type="PROSITE-ProRule" id="PRU01161"/>
    </source>
</evidence>
<feature type="short sequence motif" description="DGA/G" evidence="4">
    <location>
        <begin position="219"/>
        <end position="221"/>
    </location>
</feature>
<protein>
    <submittedName>
        <fullName evidence="7">Patatin-like phospholipase family protein</fullName>
    </submittedName>
</protein>
<dbReference type="Gene3D" id="3.10.20.310">
    <property type="entry name" value="membrane protein fhac"/>
    <property type="match status" value="1"/>
</dbReference>
<keyword evidence="1 4" id="KW-0378">Hydrolase</keyword>
<evidence type="ECO:0000256" key="3">
    <source>
        <dbReference type="ARBA" id="ARBA00023098"/>
    </source>
</evidence>
<feature type="short sequence motif" description="GXGXXG" evidence="4">
    <location>
        <begin position="44"/>
        <end position="49"/>
    </location>
</feature>
<dbReference type="CDD" id="cd07205">
    <property type="entry name" value="Pat_PNPLA6_PNPLA7_NTE1_like"/>
    <property type="match status" value="1"/>
</dbReference>
<dbReference type="Pfam" id="PF01734">
    <property type="entry name" value="Patatin"/>
    <property type="match status" value="1"/>
</dbReference>
<proteinExistence type="predicted"/>
<dbReference type="Pfam" id="PF07244">
    <property type="entry name" value="POTRA"/>
    <property type="match status" value="1"/>
</dbReference>
<feature type="domain" description="PNPLA" evidence="6">
    <location>
        <begin position="40"/>
        <end position="232"/>
    </location>
</feature>
<dbReference type="PANTHER" id="PTHR14226">
    <property type="entry name" value="NEUROPATHY TARGET ESTERASE/SWISS CHEESE D.MELANOGASTER"/>
    <property type="match status" value="1"/>
</dbReference>
<evidence type="ECO:0000259" key="6">
    <source>
        <dbReference type="PROSITE" id="PS51635"/>
    </source>
</evidence>
<dbReference type="RefSeq" id="WP_345012899.1">
    <property type="nucleotide sequence ID" value="NZ_BAABFC010000013.1"/>
</dbReference>
<dbReference type="InterPro" id="IPR010827">
    <property type="entry name" value="BamA/TamA_POTRA"/>
</dbReference>
<sequence>MKQRLFRLPRYAYVFLLFFFALSLSSQAADLQPHRPKIALVLSGGGAKGAAHIGVLKVLEKEHIPVDIIIGTSMGSYVAGMYALGLSADEVQRLTLSLNWNQGYNDGVERDQLPLRRKQQQDNFQLQTDLGVSDGQVKLPEGLFQGQGMAVLLREATGNLPSLKSFDELPIPYRAMATDLETITPVVLDHGNLAAAMQASMSIPAALKPVEIDGRLLGDGGIVNNMPVDLALAMGADHIIAVDISDPLRKRDQLNSALDMVSQLVSHLTGLGTQQQIALLRPQDLLIRPKVLAFNVADFDKMADIVPLGEIAALSQLNKLNELRLSDADWRAYQQEKLSRRAQYSRQPGVYVDRIQLINHSRLSDVVLTNLLQVTPGQLQTNAALEAGVDRINALGTFERVTYRLEQQQDENVLVVEAQEKRWGPGYIDFSLGVEEDYSSRSQYSLGLSYTLTNLNDLGAEWRNELQGGNDKRVQTELYAPLDTHQRFFTRLVGSYQNETRAYYLSNLPDYQMLGLNYMNLEDTSWQSQLELGWNPAPWAQLAFGGRATRSHLAFEGTDDTGRVTSWGYYGRWDHDTLDNAYFPRRGWQWQGEVAYYRPDGDAPLVGDADWGLSSKLDLTHPWAWGRHSLIGRFAWGGTTVDSLNPYFMQDLGGLFNLSGLQRYELNGRYKLFGGLIYHYRLLDNDLGAMKLPIYLGGSLERGGIWRDRHDVSWGSGLLGGSLFMAADTFLGPVYLAYGRAEGGEDSVYLFIGNALSHN</sequence>
<dbReference type="InterPro" id="IPR016035">
    <property type="entry name" value="Acyl_Trfase/lysoPLipase"/>
</dbReference>
<evidence type="ECO:0000256" key="2">
    <source>
        <dbReference type="ARBA" id="ARBA00022963"/>
    </source>
</evidence>
<keyword evidence="8" id="KW-1185">Reference proteome</keyword>
<dbReference type="SUPFAM" id="SSF52151">
    <property type="entry name" value="FabD/lysophospholipase-like"/>
    <property type="match status" value="1"/>
</dbReference>
<dbReference type="EMBL" id="BAABFC010000013">
    <property type="protein sequence ID" value="GAA4500166.1"/>
    <property type="molecule type" value="Genomic_DNA"/>
</dbReference>
<dbReference type="Gene3D" id="3.40.1090.10">
    <property type="entry name" value="Cytosolic phospholipase A2 catalytic domain"/>
    <property type="match status" value="2"/>
</dbReference>
<gene>
    <name evidence="7" type="ORF">GCM10023095_21460</name>
</gene>
<feature type="signal peptide" evidence="5">
    <location>
        <begin position="1"/>
        <end position="28"/>
    </location>
</feature>
<reference evidence="8" key="1">
    <citation type="journal article" date="2019" name="Int. J. Syst. Evol. Microbiol.">
        <title>The Global Catalogue of Microorganisms (GCM) 10K type strain sequencing project: providing services to taxonomists for standard genome sequencing and annotation.</title>
        <authorList>
            <consortium name="The Broad Institute Genomics Platform"/>
            <consortium name="The Broad Institute Genome Sequencing Center for Infectious Disease"/>
            <person name="Wu L."/>
            <person name="Ma J."/>
        </authorList>
    </citation>
    <scope>NUCLEOTIDE SEQUENCE [LARGE SCALE GENOMIC DNA]</scope>
    <source>
        <strain evidence="8">JCM 32226</strain>
    </source>
</reference>
<evidence type="ECO:0000313" key="8">
    <source>
        <dbReference type="Proteomes" id="UP001501321"/>
    </source>
</evidence>
<feature type="active site" description="Proton acceptor" evidence="4">
    <location>
        <position position="219"/>
    </location>
</feature>
<dbReference type="Gene3D" id="2.40.160.50">
    <property type="entry name" value="membrane protein fhac: a member of the omp85/tpsb transporter family"/>
    <property type="match status" value="1"/>
</dbReference>
<dbReference type="Proteomes" id="UP001501321">
    <property type="component" value="Unassembled WGS sequence"/>
</dbReference>
<accession>A0ABP8QDW5</accession>
<feature type="short sequence motif" description="GXSXG" evidence="4">
    <location>
        <begin position="71"/>
        <end position="75"/>
    </location>
</feature>
<keyword evidence="2 4" id="KW-0442">Lipid degradation</keyword>
<evidence type="ECO:0000313" key="7">
    <source>
        <dbReference type="EMBL" id="GAA4500166.1"/>
    </source>
</evidence>
<name>A0ABP8QDW5_9GAMM</name>
<evidence type="ECO:0000256" key="5">
    <source>
        <dbReference type="SAM" id="SignalP"/>
    </source>
</evidence>
<dbReference type="PROSITE" id="PS51635">
    <property type="entry name" value="PNPLA"/>
    <property type="match status" value="1"/>
</dbReference>
<feature type="active site" description="Nucleophile" evidence="4">
    <location>
        <position position="73"/>
    </location>
</feature>
<evidence type="ECO:0000256" key="1">
    <source>
        <dbReference type="ARBA" id="ARBA00022801"/>
    </source>
</evidence>
<organism evidence="7 8">
    <name type="scientific">Pseudaeromonas paramecii</name>
    <dbReference type="NCBI Taxonomy" id="2138166"/>
    <lineage>
        <taxon>Bacteria</taxon>
        <taxon>Pseudomonadati</taxon>
        <taxon>Pseudomonadota</taxon>
        <taxon>Gammaproteobacteria</taxon>
        <taxon>Aeromonadales</taxon>
        <taxon>Aeromonadaceae</taxon>
        <taxon>Pseudaeromonas</taxon>
    </lineage>
</organism>
<keyword evidence="3 4" id="KW-0443">Lipid metabolism</keyword>
<feature type="chain" id="PRO_5047319711" evidence="5">
    <location>
        <begin position="29"/>
        <end position="759"/>
    </location>
</feature>
<dbReference type="InterPro" id="IPR002641">
    <property type="entry name" value="PNPLA_dom"/>
</dbReference>
<dbReference type="PANTHER" id="PTHR14226:SF29">
    <property type="entry name" value="NEUROPATHY TARGET ESTERASE SWS"/>
    <property type="match status" value="1"/>
</dbReference>
<dbReference type="InterPro" id="IPR050301">
    <property type="entry name" value="NTE"/>
</dbReference>
<comment type="caution">
    <text evidence="7">The sequence shown here is derived from an EMBL/GenBank/DDBJ whole genome shotgun (WGS) entry which is preliminary data.</text>
</comment>
<keyword evidence="5" id="KW-0732">Signal</keyword>